<dbReference type="AlphaFoldDB" id="A0A4Z0YKP4"/>
<dbReference type="STRING" id="37992.A0A4Z0YKP4"/>
<proteinExistence type="predicted"/>
<dbReference type="InterPro" id="IPR010730">
    <property type="entry name" value="HET"/>
</dbReference>
<evidence type="ECO:0000256" key="1">
    <source>
        <dbReference type="SAM" id="SignalP"/>
    </source>
</evidence>
<feature type="domain" description="Heterokaryon incompatibility" evidence="2">
    <location>
        <begin position="369"/>
        <end position="556"/>
    </location>
</feature>
<evidence type="ECO:0000313" key="4">
    <source>
        <dbReference type="Proteomes" id="UP000297716"/>
    </source>
</evidence>
<feature type="chain" id="PRO_5021261037" description="Heterokaryon incompatibility domain-containing protein" evidence="1">
    <location>
        <begin position="24"/>
        <end position="1067"/>
    </location>
</feature>
<keyword evidence="1" id="KW-0732">Signal</keyword>
<comment type="caution">
    <text evidence="3">The sequence shown here is derived from an EMBL/GenBank/DDBJ whole genome shotgun (WGS) entry which is preliminary data.</text>
</comment>
<dbReference type="InterPro" id="IPR052895">
    <property type="entry name" value="HetReg/Transcr_Mod"/>
</dbReference>
<protein>
    <recommendedName>
        <fullName evidence="2">Heterokaryon incompatibility domain-containing protein</fullName>
    </recommendedName>
</protein>
<organism evidence="3 4">
    <name type="scientific">Xylaria hypoxylon</name>
    <dbReference type="NCBI Taxonomy" id="37992"/>
    <lineage>
        <taxon>Eukaryota</taxon>
        <taxon>Fungi</taxon>
        <taxon>Dikarya</taxon>
        <taxon>Ascomycota</taxon>
        <taxon>Pezizomycotina</taxon>
        <taxon>Sordariomycetes</taxon>
        <taxon>Xylariomycetidae</taxon>
        <taxon>Xylariales</taxon>
        <taxon>Xylariaceae</taxon>
        <taxon>Xylaria</taxon>
    </lineage>
</organism>
<dbReference type="OrthoDB" id="4587016at2759"/>
<feature type="signal peptide" evidence="1">
    <location>
        <begin position="1"/>
        <end position="23"/>
    </location>
</feature>
<evidence type="ECO:0000259" key="2">
    <source>
        <dbReference type="Pfam" id="PF06985"/>
    </source>
</evidence>
<gene>
    <name evidence="3" type="ORF">E0Z10_g3935</name>
</gene>
<dbReference type="Pfam" id="PF06985">
    <property type="entry name" value="HET"/>
    <property type="match status" value="1"/>
</dbReference>
<dbReference type="Proteomes" id="UP000297716">
    <property type="component" value="Unassembled WGS sequence"/>
</dbReference>
<keyword evidence="4" id="KW-1185">Reference proteome</keyword>
<dbReference type="Pfam" id="PF26639">
    <property type="entry name" value="Het-6_barrel"/>
    <property type="match status" value="1"/>
</dbReference>
<evidence type="ECO:0000313" key="3">
    <source>
        <dbReference type="EMBL" id="TGJ84869.1"/>
    </source>
</evidence>
<sequence length="1067" mass="118129">MGKISLTAALLAGGVLLSRLVSADRTCSSNVSSSYLWRVSDARFDGADPSTSDGKAVVAVSVVPNTTSTFFECVAEWPESWAGWSPVDGNIIWSDCIWSGAGPTLDTAVAFALDWKKRTMYLSHTFSCSDKKGSDSMATGSFSLDLDCKTASDESAHCTLKSKTTSPGLQVKTVPGAPRLAANATCDDNAKVYQSWQLENWRRQYRLTPGVPVSPPPMDSGPSFTLRNIANGGVFECVPGNKTQDNIFDGACTQAAGSSTVANAKASFQFDPVLDMLVITESWECGAESSFNASGVAFIQATCQYITSMEWFPFTRNLQEFEYPGLPPDSRTFRIIKLLSPVKSLLLPFKETLSIEIIEASVDDATGKYDTLSYCWGSGAADRTVVVSLSNNGKSSGEYRTIRISASLESALLSLAREGNIKDSRPIFTDQISINQADNFEKVQQVRLMGEIYGGSARAIVWLGDETTETRRCFEFSSELNGEGVLGRVMGPNVSHSMKVFGAVMDSDIELETEAQQEDRDDILDLIARYGPRFPRRGLTEVLRRAWFNRLWTVQEGCLPPIVIFRCGEKSMPKEPVSTEEIRGRNEIYNLNKPILRLVKERKTIHNTQESRKPLYDTVVRYNVNDDGLKIGATKAEDRIYALLGLAASDEITRETVEGMEVDNVRGSYTKFASSVIKRNADVLLFSQVPKSPAYGHQLPSWVPDWSADSLRTPHGYLDLTTSFFSAGGSEPNHDIDADVSTGILRIKAIPVGRVMRVGVYGIRPDENATLDNIEYTSLRRFFDELGVFMELATKINPAHAPDISDDQRRLESMTRLSDGGLSARQFPAQFSPTTATAMLQRFHQQASNWGKKLTDVEAQYQSLARFTGMIRSAGIMPWYWTPASEIDVIRLCAVDPISAARLWMKGLSLVIYDVGFVLWYIAKLRYHKTMITVRRIQAKHKIERTHQDKLLEQVGLTNDVLLSKEWDLFTSNLFRNIGRKLFLTETGYVGLGPGQMQVGDTIAVIPGSTVPHVLRPQASRLEFPDHHDSDQNVPLWSYVGEAYCDGIMDGQLIAAEGKATQMFEIV</sequence>
<dbReference type="EMBL" id="SKBN01000058">
    <property type="protein sequence ID" value="TGJ84869.1"/>
    <property type="molecule type" value="Genomic_DNA"/>
</dbReference>
<name>A0A4Z0YKP4_9PEZI</name>
<dbReference type="PANTHER" id="PTHR24148">
    <property type="entry name" value="ANKYRIN REPEAT DOMAIN-CONTAINING PROTEIN 39 HOMOLOG-RELATED"/>
    <property type="match status" value="1"/>
</dbReference>
<reference evidence="3 4" key="1">
    <citation type="submission" date="2019-03" db="EMBL/GenBank/DDBJ databases">
        <title>Draft genome sequence of Xylaria hypoxylon DSM 108379, a ubiquitous saprotrophic-parasitic fungi on hardwood.</title>
        <authorList>
            <person name="Buettner E."/>
            <person name="Leonhardt S."/>
            <person name="Gebauer A.M."/>
            <person name="Liers C."/>
            <person name="Hofrichter M."/>
            <person name="Kellner H."/>
        </authorList>
    </citation>
    <scope>NUCLEOTIDE SEQUENCE [LARGE SCALE GENOMIC DNA]</scope>
    <source>
        <strain evidence="3 4">DSM 108379</strain>
    </source>
</reference>
<accession>A0A4Z0YKP4</accession>
<dbReference type="PANTHER" id="PTHR24148:SF64">
    <property type="entry name" value="HETEROKARYON INCOMPATIBILITY DOMAIN-CONTAINING PROTEIN"/>
    <property type="match status" value="1"/>
</dbReference>